<protein>
    <recommendedName>
        <fullName evidence="4">CoA-dependent acyltransferase</fullName>
    </recommendedName>
</protein>
<dbReference type="InterPro" id="IPR023213">
    <property type="entry name" value="CAT-like_dom_sf"/>
</dbReference>
<proteinExistence type="predicted"/>
<name>A0A5C3MWW3_9AGAM</name>
<reference evidence="2 3" key="1">
    <citation type="journal article" date="2019" name="Nat. Ecol. Evol.">
        <title>Megaphylogeny resolves global patterns of mushroom evolution.</title>
        <authorList>
            <person name="Varga T."/>
            <person name="Krizsan K."/>
            <person name="Foldi C."/>
            <person name="Dima B."/>
            <person name="Sanchez-Garcia M."/>
            <person name="Sanchez-Ramirez S."/>
            <person name="Szollosi G.J."/>
            <person name="Szarkandi J.G."/>
            <person name="Papp V."/>
            <person name="Albert L."/>
            <person name="Andreopoulos W."/>
            <person name="Angelini C."/>
            <person name="Antonin V."/>
            <person name="Barry K.W."/>
            <person name="Bougher N.L."/>
            <person name="Buchanan P."/>
            <person name="Buyck B."/>
            <person name="Bense V."/>
            <person name="Catcheside P."/>
            <person name="Chovatia M."/>
            <person name="Cooper J."/>
            <person name="Damon W."/>
            <person name="Desjardin D."/>
            <person name="Finy P."/>
            <person name="Geml J."/>
            <person name="Haridas S."/>
            <person name="Hughes K."/>
            <person name="Justo A."/>
            <person name="Karasinski D."/>
            <person name="Kautmanova I."/>
            <person name="Kiss B."/>
            <person name="Kocsube S."/>
            <person name="Kotiranta H."/>
            <person name="LaButti K.M."/>
            <person name="Lechner B.E."/>
            <person name="Liimatainen K."/>
            <person name="Lipzen A."/>
            <person name="Lukacs Z."/>
            <person name="Mihaltcheva S."/>
            <person name="Morgado L.N."/>
            <person name="Niskanen T."/>
            <person name="Noordeloos M.E."/>
            <person name="Ohm R.A."/>
            <person name="Ortiz-Santana B."/>
            <person name="Ovrebo C."/>
            <person name="Racz N."/>
            <person name="Riley R."/>
            <person name="Savchenko A."/>
            <person name="Shiryaev A."/>
            <person name="Soop K."/>
            <person name="Spirin V."/>
            <person name="Szebenyi C."/>
            <person name="Tomsovsky M."/>
            <person name="Tulloss R.E."/>
            <person name="Uehling J."/>
            <person name="Grigoriev I.V."/>
            <person name="Vagvolgyi C."/>
            <person name="Papp T."/>
            <person name="Martin F.M."/>
            <person name="Miettinen O."/>
            <person name="Hibbett D.S."/>
            <person name="Nagy L.G."/>
        </authorList>
    </citation>
    <scope>NUCLEOTIDE SEQUENCE [LARGE SCALE GENOMIC DNA]</scope>
    <source>
        <strain evidence="2 3">OMC1185</strain>
    </source>
</reference>
<gene>
    <name evidence="2" type="ORF">OE88DRAFT_1809055</name>
</gene>
<feature type="region of interest" description="Disordered" evidence="1">
    <location>
        <begin position="570"/>
        <end position="596"/>
    </location>
</feature>
<dbReference type="AlphaFoldDB" id="A0A5C3MWW3"/>
<evidence type="ECO:0008006" key="4">
    <source>
        <dbReference type="Google" id="ProtNLM"/>
    </source>
</evidence>
<evidence type="ECO:0000313" key="3">
    <source>
        <dbReference type="Proteomes" id="UP000305948"/>
    </source>
</evidence>
<dbReference type="EMBL" id="ML213514">
    <property type="protein sequence ID" value="TFK50019.1"/>
    <property type="molecule type" value="Genomic_DNA"/>
</dbReference>
<accession>A0A5C3MWW3</accession>
<evidence type="ECO:0000313" key="2">
    <source>
        <dbReference type="EMBL" id="TFK50019.1"/>
    </source>
</evidence>
<dbReference type="Gene3D" id="3.30.559.10">
    <property type="entry name" value="Chloramphenicol acetyltransferase-like domain"/>
    <property type="match status" value="1"/>
</dbReference>
<keyword evidence="3" id="KW-1185">Reference proteome</keyword>
<dbReference type="OrthoDB" id="3235423at2759"/>
<organism evidence="2 3">
    <name type="scientific">Heliocybe sulcata</name>
    <dbReference type="NCBI Taxonomy" id="5364"/>
    <lineage>
        <taxon>Eukaryota</taxon>
        <taxon>Fungi</taxon>
        <taxon>Dikarya</taxon>
        <taxon>Basidiomycota</taxon>
        <taxon>Agaricomycotina</taxon>
        <taxon>Agaricomycetes</taxon>
        <taxon>Gloeophyllales</taxon>
        <taxon>Gloeophyllaceae</taxon>
        <taxon>Heliocybe</taxon>
    </lineage>
</organism>
<dbReference type="PANTHER" id="PTHR42034:SF1">
    <property type="entry name" value="CONDENSATION DOMAIN-CONTAINING PROTEIN"/>
    <property type="match status" value="1"/>
</dbReference>
<evidence type="ECO:0000256" key="1">
    <source>
        <dbReference type="SAM" id="MobiDB-lite"/>
    </source>
</evidence>
<sequence length="620" mass="68366">MQKSPWAWQSPPLDPSYSVISQSSVPHDRIWHRKLWGLESTMAFCSYALPGMADIILSCHLSLPPTSSTPIDLRLVKAAVRALRFENPTIAAKCAFPRSESGAMPRPSDGILVYEVPAGEEEVDTWLNEVVVAHPEASREHGGIETAVAAISQELGAAGRAPPTTLFELHFVSPSTGDRKYGVILRVGHALCDGIGSFLLLDMFNAKLASLMGDTERAHESIPWGEEVARLTGAIPDRVKVPWAPEKIEEDGVMLDKLREAAAIPKSIPGLDVLHPVGPASKTDLFLHALPSHTLARLTQYARSQNCTLFSIFMSALILAILRLRVPEDPTDINIGIYPGAVSLRETNLKEGEDPRGVAMAVGFHVYMFRKLERFIRSGESRQDQVDLGILANEVKGQIEEQRTYMDRVGFWGDEMMEIMGHFAAAANQRDKPREQRSNNLHTLPNISSLGVMDKQLAPFHLVRKANDTTTSGEGDGLKLTVSYPRYSVRIPYNPSVLVHPYTWQGTLYVAASFAEGYMGTVAEQEEHLARTSSPQAAGEKIDLKEEKRAPVIAFMNEMVAILEKAAGSMETRALEERPTSKASRRTSGLGRPDTSEVLGRLSKILRRLRPRSLQSADIR</sequence>
<dbReference type="SUPFAM" id="SSF52777">
    <property type="entry name" value="CoA-dependent acyltransferases"/>
    <property type="match status" value="1"/>
</dbReference>
<dbReference type="Gene3D" id="3.30.559.30">
    <property type="entry name" value="Nonribosomal peptide synthetase, condensation domain"/>
    <property type="match status" value="1"/>
</dbReference>
<dbReference type="Proteomes" id="UP000305948">
    <property type="component" value="Unassembled WGS sequence"/>
</dbReference>
<dbReference type="PANTHER" id="PTHR42034">
    <property type="entry name" value="CHROMOSOME 7, WHOLE GENOME SHOTGUN SEQUENCE-RELATED"/>
    <property type="match status" value="1"/>
</dbReference>